<dbReference type="SUPFAM" id="SSF109604">
    <property type="entry name" value="HD-domain/PDEase-like"/>
    <property type="match status" value="1"/>
</dbReference>
<dbReference type="InterPro" id="IPR003607">
    <property type="entry name" value="HD/PDEase_dom"/>
</dbReference>
<dbReference type="Gene3D" id="1.10.3210.10">
    <property type="entry name" value="Hypothetical protein af1432"/>
    <property type="match status" value="1"/>
</dbReference>
<proteinExistence type="predicted"/>
<feature type="domain" description="HD/PDEase" evidence="2">
    <location>
        <begin position="44"/>
        <end position="270"/>
    </location>
</feature>
<dbReference type="RefSeq" id="WP_029336120.1">
    <property type="nucleotide sequence ID" value="NZ_UGGP01000002.1"/>
</dbReference>
<evidence type="ECO:0000259" key="2">
    <source>
        <dbReference type="SMART" id="SM00471"/>
    </source>
</evidence>
<dbReference type="InterPro" id="IPR011990">
    <property type="entry name" value="TPR-like_helical_dom_sf"/>
</dbReference>
<gene>
    <name evidence="3" type="ORF">NCTC13163_03223</name>
</gene>
<dbReference type="OrthoDB" id="1837345at2"/>
<name>A0A377HGY1_9BACL</name>
<evidence type="ECO:0000313" key="3">
    <source>
        <dbReference type="EMBL" id="STO53242.1"/>
    </source>
</evidence>
<reference evidence="3 4" key="1">
    <citation type="submission" date="2018-06" db="EMBL/GenBank/DDBJ databases">
        <authorList>
            <consortium name="Pathogen Informatics"/>
            <person name="Doyle S."/>
        </authorList>
    </citation>
    <scope>NUCLEOTIDE SEQUENCE [LARGE SCALE GENOMIC DNA]</scope>
    <source>
        <strain evidence="3 4">NCTC13163</strain>
    </source>
</reference>
<protein>
    <recommendedName>
        <fullName evidence="2">HD/PDEase domain-containing protein</fullName>
    </recommendedName>
</protein>
<feature type="region of interest" description="Disordered" evidence="1">
    <location>
        <begin position="473"/>
        <end position="504"/>
    </location>
</feature>
<dbReference type="AlphaFoldDB" id="A0A377HGY1"/>
<sequence length="1008" mass="116613">MDNAQINVSGIRKSLNTQNKAKLDDLNRKIEPLLSRTSNLLTNYTEHTLKHSLGVEQVYDIILDNNFDLLNEEEKYLLIAATLLHDVGMVGRKEELNELGYEEYRRKGHHSFSKMVIKSEAALLNFDRVEANLIADIAEAHRKINLDSLEEHVPSGIGGSVRMRLLGALIRFADELHITNDRSSELLVNVLSPDKFSMKHHKRHLDVVGVNRSIENRKNIEISAIIDDWESEQLMQEMFQEILNKFSEVKAIFDANNIDLDKVEMKYRDEVLVTKEVYLELSSCERTLFELHEKLQNRSNATINKVVSNLVETSLISINDTEKYHLNSDGKTFKTVFNSLMQTENIYKFIDSSYVTNNIGAIFDEIALNIYSHRVFDGDRDDRLLLIKNSPIVLDHLLNMQEMDHTLGQLDRSVILDLLILNGYMQDVAVNPNLSKNDESIFAMQNIQNNIHKHLGSFLRLIQHMDKKTLDESQSRLTESLEDQKKKDDELKQPSISFKSTSKASDLPHTNLMSIYLASAASGESFKIYKDISVTENQNIELIDGEKLEAMDFVQLEFSPQQPDIPLLKNDFWCAIEEDNVNRSLYFKINEKGQNLTEYPFILKLSYYSQTKINFNIECTPFSNASDYLKMILTLEKINALDYRRVYFKDSEDKVFLTSSCPKINKSFNGIEKDILNKIIELEGKLEKSLPLPDELNHNVSLKLDKLLQEIDESNSIHILKKYEELNSRAKLTLLEIELPGSTEEKHFRRIITQSQGWIKYKSLGIKALSSQSSEWNQAVKDQSSIKLRMHFRKYSSEELFSKLMTENSALIKIFGIHREANLSEERLRTFVEIDFESAVDNVQKVKIKIEEIDDRWNDIEELYDTHDYVKLIPYLEEFKIDETTLAYAYVLVERFDEAIRLAKKVVQDDMKSVAHMTIGLAYVGKGDYKAAYDSYFLGTRVCSHPWYPYARDNFINFLQVRGIKLNDDLRDIEKLLSTERSPQSLNSKCYCNSKKKLKKCHANISNF</sequence>
<dbReference type="SMART" id="SM00471">
    <property type="entry name" value="HDc"/>
    <property type="match status" value="1"/>
</dbReference>
<dbReference type="CDD" id="cd00077">
    <property type="entry name" value="HDc"/>
    <property type="match status" value="1"/>
</dbReference>
<dbReference type="EMBL" id="UGGP01000002">
    <property type="protein sequence ID" value="STO53242.1"/>
    <property type="molecule type" value="Genomic_DNA"/>
</dbReference>
<organism evidence="3 4">
    <name type="scientific">Exiguobacterium aurantiacum</name>
    <dbReference type="NCBI Taxonomy" id="33987"/>
    <lineage>
        <taxon>Bacteria</taxon>
        <taxon>Bacillati</taxon>
        <taxon>Bacillota</taxon>
        <taxon>Bacilli</taxon>
        <taxon>Bacillales</taxon>
        <taxon>Bacillales Family XII. Incertae Sedis</taxon>
        <taxon>Exiguobacterium</taxon>
    </lineage>
</organism>
<dbReference type="Gene3D" id="1.25.40.10">
    <property type="entry name" value="Tetratricopeptide repeat domain"/>
    <property type="match status" value="1"/>
</dbReference>
<feature type="compositionally biased region" description="Basic and acidic residues" evidence="1">
    <location>
        <begin position="482"/>
        <end position="492"/>
    </location>
</feature>
<dbReference type="SUPFAM" id="SSF48452">
    <property type="entry name" value="TPR-like"/>
    <property type="match status" value="1"/>
</dbReference>
<accession>A0A377HGY1</accession>
<dbReference type="STRING" id="1397694.GCA_000702585_03082"/>
<dbReference type="Proteomes" id="UP000254060">
    <property type="component" value="Unassembled WGS sequence"/>
</dbReference>
<evidence type="ECO:0000313" key="4">
    <source>
        <dbReference type="Proteomes" id="UP000254060"/>
    </source>
</evidence>
<dbReference type="Pfam" id="PF24391">
    <property type="entry name" value="HD-CE"/>
    <property type="match status" value="1"/>
</dbReference>
<evidence type="ECO:0000256" key="1">
    <source>
        <dbReference type="SAM" id="MobiDB-lite"/>
    </source>
</evidence>
<dbReference type="InterPro" id="IPR056471">
    <property type="entry name" value="HD-CE"/>
</dbReference>
<feature type="compositionally biased region" description="Polar residues" evidence="1">
    <location>
        <begin position="494"/>
        <end position="504"/>
    </location>
</feature>